<evidence type="ECO:0000256" key="3">
    <source>
        <dbReference type="PIRSR" id="PIRSR000137-2"/>
    </source>
</evidence>
<evidence type="ECO:0000256" key="1">
    <source>
        <dbReference type="ARBA" id="ARBA00010790"/>
    </source>
</evidence>
<dbReference type="Pfam" id="PF05199">
    <property type="entry name" value="GMC_oxred_C"/>
    <property type="match status" value="1"/>
</dbReference>
<feature type="active site" description="Proton acceptor" evidence="2">
    <location>
        <position position="596"/>
    </location>
</feature>
<dbReference type="Proteomes" id="UP000326757">
    <property type="component" value="Unassembled WGS sequence"/>
</dbReference>
<feature type="binding site" evidence="3">
    <location>
        <begin position="550"/>
        <end position="551"/>
    </location>
    <ligand>
        <name>FAD</name>
        <dbReference type="ChEBI" id="CHEBI:57692"/>
    </ligand>
</feature>
<dbReference type="PROSITE" id="PS00624">
    <property type="entry name" value="GMC_OXRED_2"/>
    <property type="match status" value="1"/>
</dbReference>
<dbReference type="GO" id="GO:0050660">
    <property type="term" value="F:flavin adenine dinucleotide binding"/>
    <property type="evidence" value="ECO:0007669"/>
    <property type="project" value="InterPro"/>
</dbReference>
<dbReference type="PROSITE" id="PS00623">
    <property type="entry name" value="GMC_OXRED_1"/>
    <property type="match status" value="1"/>
</dbReference>
<feature type="binding site" evidence="3">
    <location>
        <position position="280"/>
    </location>
    <ligand>
        <name>FAD</name>
        <dbReference type="ChEBI" id="CHEBI:57692"/>
    </ligand>
</feature>
<comment type="similarity">
    <text evidence="1 4">Belongs to the GMC oxidoreductase family.</text>
</comment>
<feature type="domain" description="Glucose-methanol-choline oxidoreductase N-terminal" evidence="6">
    <location>
        <begin position="312"/>
        <end position="326"/>
    </location>
</feature>
<organism evidence="7 8">
    <name type="scientific">Monilinia laxa</name>
    <name type="common">Brown rot fungus</name>
    <name type="synonym">Sclerotinia laxa</name>
    <dbReference type="NCBI Taxonomy" id="61186"/>
    <lineage>
        <taxon>Eukaryota</taxon>
        <taxon>Fungi</taxon>
        <taxon>Dikarya</taxon>
        <taxon>Ascomycota</taxon>
        <taxon>Pezizomycotina</taxon>
        <taxon>Leotiomycetes</taxon>
        <taxon>Helotiales</taxon>
        <taxon>Sclerotiniaceae</taxon>
        <taxon>Monilinia</taxon>
    </lineage>
</organism>
<dbReference type="Gene3D" id="3.50.50.60">
    <property type="entry name" value="FAD/NAD(P)-binding domain"/>
    <property type="match status" value="1"/>
</dbReference>
<reference evidence="7 8" key="1">
    <citation type="submission" date="2019-06" db="EMBL/GenBank/DDBJ databases">
        <title>Genome Sequence of the Brown Rot Fungal Pathogen Monilinia laxa.</title>
        <authorList>
            <person name="De Miccolis Angelini R.M."/>
            <person name="Landi L."/>
            <person name="Abate D."/>
            <person name="Pollastro S."/>
            <person name="Romanazzi G."/>
            <person name="Faretra F."/>
        </authorList>
    </citation>
    <scope>NUCLEOTIDE SEQUENCE [LARGE SCALE GENOMIC DNA]</scope>
    <source>
        <strain evidence="7 8">Mlax316</strain>
    </source>
</reference>
<protein>
    <recommendedName>
        <fullName evidence="5 6">Glucose-methanol-choline oxidoreductase N-terminal domain-containing protein</fullName>
    </recommendedName>
</protein>
<dbReference type="SUPFAM" id="SSF51905">
    <property type="entry name" value="FAD/NAD(P)-binding domain"/>
    <property type="match status" value="1"/>
</dbReference>
<dbReference type="InterPro" id="IPR000172">
    <property type="entry name" value="GMC_OxRdtase_N"/>
</dbReference>
<dbReference type="AlphaFoldDB" id="A0A5N6JP03"/>
<evidence type="ECO:0000259" key="6">
    <source>
        <dbReference type="PROSITE" id="PS00624"/>
    </source>
</evidence>
<keyword evidence="8" id="KW-1185">Reference proteome</keyword>
<proteinExistence type="inferred from homology"/>
<dbReference type="SUPFAM" id="SSF54373">
    <property type="entry name" value="FAD-linked reductases, C-terminal domain"/>
    <property type="match status" value="1"/>
</dbReference>
<evidence type="ECO:0000313" key="8">
    <source>
        <dbReference type="Proteomes" id="UP000326757"/>
    </source>
</evidence>
<evidence type="ECO:0000259" key="5">
    <source>
        <dbReference type="PROSITE" id="PS00623"/>
    </source>
</evidence>
<comment type="cofactor">
    <cofactor evidence="3">
        <name>FAD</name>
        <dbReference type="ChEBI" id="CHEBI:57692"/>
    </cofactor>
</comment>
<dbReference type="PANTHER" id="PTHR11552:SF134">
    <property type="entry name" value="GLUCOSE-METHANOL-CHOLINE OXIDOREDUCTASE N-TERMINAL DOMAIN-CONTAINING PROTEIN"/>
    <property type="match status" value="1"/>
</dbReference>
<evidence type="ECO:0000256" key="2">
    <source>
        <dbReference type="PIRSR" id="PIRSR000137-1"/>
    </source>
</evidence>
<dbReference type="GO" id="GO:0016614">
    <property type="term" value="F:oxidoreductase activity, acting on CH-OH group of donors"/>
    <property type="evidence" value="ECO:0007669"/>
    <property type="project" value="InterPro"/>
</dbReference>
<gene>
    <name evidence="7" type="ORF">EYC80_010713</name>
</gene>
<dbReference type="InterPro" id="IPR012132">
    <property type="entry name" value="GMC_OxRdtase"/>
</dbReference>
<dbReference type="InterPro" id="IPR036188">
    <property type="entry name" value="FAD/NAD-bd_sf"/>
</dbReference>
<name>A0A5N6JP03_MONLA</name>
<evidence type="ECO:0000256" key="4">
    <source>
        <dbReference type="RuleBase" id="RU003968"/>
    </source>
</evidence>
<dbReference type="InterPro" id="IPR007867">
    <property type="entry name" value="GMC_OxRtase_C"/>
</dbReference>
<feature type="domain" description="Glucose-methanol-choline oxidoreductase N-terminal" evidence="5">
    <location>
        <begin position="134"/>
        <end position="157"/>
    </location>
</feature>
<dbReference type="PANTHER" id="PTHR11552">
    <property type="entry name" value="GLUCOSE-METHANOL-CHOLINE GMC OXIDOREDUCTASE"/>
    <property type="match status" value="1"/>
</dbReference>
<dbReference type="EMBL" id="VIGI01000022">
    <property type="protein sequence ID" value="KAB8289555.1"/>
    <property type="molecule type" value="Genomic_DNA"/>
</dbReference>
<dbReference type="PIRSF" id="PIRSF000137">
    <property type="entry name" value="Alcohol_oxidase"/>
    <property type="match status" value="1"/>
</dbReference>
<feature type="active site" description="Proton donor" evidence="2">
    <location>
        <position position="551"/>
    </location>
</feature>
<sequence length="637" mass="70773">MIASTIGTAKQYTIGIICVADQLQRNKSILDGNNHTANNKYQLFLTMTPKSHNTYDFIIVGAGPAGLSLAARLSSTPSHPSVLLIEAGGPNIDQEYLIPADRFALFGSQPSLNWGYKTEPCEHLNGQEIDYSRGKGIGGSTAINFSCWIRGSAEDFDAWAEKVGDDTWSWPNVKERFKKIEHYHDDVPRQYREFVNPKPETHGKNGPLDISYAPVWEKGLTDVYIAAKQAGLPLNTDVNSGNPIGMGMGPSTMHDGLRTTASSYLKLMGPRFETILNAPVAKVLFDGKKTKGIRTIDGREYYARKDVILSAGALNSPQLLMLSGVGPAPELQKHNIPIVKDLPQVGKNLQDHGFTTTTLLLKEGSNDRMEFEMNEEMKKSAKDGWIKDKRGKLSELYCGVPMGWFQDDRVLESKEFSELEEEKKDFMRQKNVPSYEIATHVPPLYTGNYTLAPTDSYLTCLSFVMNPQAIGSVTLRSSNPSDHPKIDSNLTNHPFDRRVLIEAVRKTMVFLDTPVFREKTVKMIGVPEGGVKASDDEIWEHCRNNLFSCWHMCSTVRMGKGKDDQTACVDGDFRVLGVEGLRVVDLSVIPILPNNHTQSTAYLVGETAAEKIIEEYKLDSPMTLRNAYNGGDIRANI</sequence>
<keyword evidence="3 4" id="KW-0274">FAD</keyword>
<dbReference type="Pfam" id="PF00732">
    <property type="entry name" value="GMC_oxred_N"/>
    <property type="match status" value="1"/>
</dbReference>
<dbReference type="Gene3D" id="3.30.560.10">
    <property type="entry name" value="Glucose Oxidase, domain 3"/>
    <property type="match status" value="1"/>
</dbReference>
<evidence type="ECO:0000313" key="7">
    <source>
        <dbReference type="EMBL" id="KAB8289555.1"/>
    </source>
</evidence>
<accession>A0A5N6JP03</accession>
<comment type="caution">
    <text evidence="7">The sequence shown here is derived from an EMBL/GenBank/DDBJ whole genome shotgun (WGS) entry which is preliminary data.</text>
</comment>
<keyword evidence="4" id="KW-0285">Flavoprotein</keyword>
<dbReference type="OrthoDB" id="269227at2759"/>